<dbReference type="AlphaFoldDB" id="A0A0C2JTA8"/>
<reference evidence="1 2" key="1">
    <citation type="journal article" date="2014" name="Genome Biol. Evol.">
        <title>The genome of the myxosporean Thelohanellus kitauei shows adaptations to nutrient acquisition within its fish host.</title>
        <authorList>
            <person name="Yang Y."/>
            <person name="Xiong J."/>
            <person name="Zhou Z."/>
            <person name="Huo F."/>
            <person name="Miao W."/>
            <person name="Ran C."/>
            <person name="Liu Y."/>
            <person name="Zhang J."/>
            <person name="Feng J."/>
            <person name="Wang M."/>
            <person name="Wang M."/>
            <person name="Wang L."/>
            <person name="Yao B."/>
        </authorList>
    </citation>
    <scope>NUCLEOTIDE SEQUENCE [LARGE SCALE GENOMIC DNA]</scope>
    <source>
        <strain evidence="1">Wuqing</strain>
    </source>
</reference>
<gene>
    <name evidence="1" type="ORF">RF11_06450</name>
</gene>
<comment type="caution">
    <text evidence="1">The sequence shown here is derived from an EMBL/GenBank/DDBJ whole genome shotgun (WGS) entry which is preliminary data.</text>
</comment>
<accession>A0A0C2JTA8</accession>
<evidence type="ECO:0000313" key="2">
    <source>
        <dbReference type="Proteomes" id="UP000031668"/>
    </source>
</evidence>
<protein>
    <submittedName>
        <fullName evidence="1">Uncharacterized protein</fullName>
    </submittedName>
</protein>
<name>A0A0C2JTA8_THEKT</name>
<dbReference type="EMBL" id="JWZT01001161">
    <property type="protein sequence ID" value="KII72618.1"/>
    <property type="molecule type" value="Genomic_DNA"/>
</dbReference>
<sequence length="143" mass="16284">MELEIEEEVLPIRQKTSNLDTIFFHILLSSKAIQVIENLSTDVLSDSVVNNIVALLATLSHKSITINGCFVTMGPFITVLLEHGTRPQNFVIRLKPHFWSARFKARMDHLHGISYDKQKRTLTMSCIDRIRGQFTTICFPKVG</sequence>
<proteinExistence type="predicted"/>
<dbReference type="Proteomes" id="UP000031668">
    <property type="component" value="Unassembled WGS sequence"/>
</dbReference>
<organism evidence="1 2">
    <name type="scientific">Thelohanellus kitauei</name>
    <name type="common">Myxosporean</name>
    <dbReference type="NCBI Taxonomy" id="669202"/>
    <lineage>
        <taxon>Eukaryota</taxon>
        <taxon>Metazoa</taxon>
        <taxon>Cnidaria</taxon>
        <taxon>Myxozoa</taxon>
        <taxon>Myxosporea</taxon>
        <taxon>Bivalvulida</taxon>
        <taxon>Platysporina</taxon>
        <taxon>Myxobolidae</taxon>
        <taxon>Thelohanellus</taxon>
    </lineage>
</organism>
<evidence type="ECO:0000313" key="1">
    <source>
        <dbReference type="EMBL" id="KII72618.1"/>
    </source>
</evidence>
<keyword evidence="2" id="KW-1185">Reference proteome</keyword>